<dbReference type="Proteomes" id="UP001498398">
    <property type="component" value="Unassembled WGS sequence"/>
</dbReference>
<sequence>MVLSPYSPSIPQEIIENIIDSCSNNRPALLCCALVSKQWLPRSRQHLFYKIRIFGYPEVVEKRLRQLNSLPLHLMDIVRDFEYLLPRASSMDSDTNSQTLELLESVLGKIVGNLRRLSLGGLDLTKFRPGWLPSLLANCSHLEGFVLSEVEIDSVSQLLTARNEFVKVKSLELLHIHEKDVLDDQDTRLLSCVHSVSPPDSNRGDPSYIEDLSIGFVAKAVISSLFHAHDAPYSFSHLEKLRLYRGDSRDSGWDLLWKCRETLTYLDFPLDQCEFISSFYAVKSSLALLNSNIEWIHADYQLLSKSATSCFPSLTHLSIDMGPLCTLDTVSTQLAQLMPSRFPALRRTIFWIHPSKITPELLSAFSSQDDKSLGFLCERLSGLKKITVMITLQSHMIERNSTFKNLVCVPGSGKTTEGLLEVLTSLDRWPAGPEHFSS</sequence>
<dbReference type="InterPro" id="IPR032675">
    <property type="entry name" value="LRR_dom_sf"/>
</dbReference>
<organism evidence="1 2">
    <name type="scientific">Marasmiellus scandens</name>
    <dbReference type="NCBI Taxonomy" id="2682957"/>
    <lineage>
        <taxon>Eukaryota</taxon>
        <taxon>Fungi</taxon>
        <taxon>Dikarya</taxon>
        <taxon>Basidiomycota</taxon>
        <taxon>Agaricomycotina</taxon>
        <taxon>Agaricomycetes</taxon>
        <taxon>Agaricomycetidae</taxon>
        <taxon>Agaricales</taxon>
        <taxon>Marasmiineae</taxon>
        <taxon>Omphalotaceae</taxon>
        <taxon>Marasmiellus</taxon>
    </lineage>
</organism>
<accession>A0ABR1JE26</accession>
<keyword evidence="2" id="KW-1185">Reference proteome</keyword>
<evidence type="ECO:0000313" key="2">
    <source>
        <dbReference type="Proteomes" id="UP001498398"/>
    </source>
</evidence>
<evidence type="ECO:0008006" key="3">
    <source>
        <dbReference type="Google" id="ProtNLM"/>
    </source>
</evidence>
<dbReference type="EMBL" id="JBANRG010000016">
    <property type="protein sequence ID" value="KAK7459557.1"/>
    <property type="molecule type" value="Genomic_DNA"/>
</dbReference>
<name>A0ABR1JE26_9AGAR</name>
<dbReference type="SUPFAM" id="SSF52047">
    <property type="entry name" value="RNI-like"/>
    <property type="match status" value="1"/>
</dbReference>
<reference evidence="1 2" key="1">
    <citation type="submission" date="2024-01" db="EMBL/GenBank/DDBJ databases">
        <title>A draft genome for the cacao thread blight pathogen Marasmiellus scandens.</title>
        <authorList>
            <person name="Baruah I.K."/>
            <person name="Leung J."/>
            <person name="Bukari Y."/>
            <person name="Amoako-Attah I."/>
            <person name="Meinhardt L.W."/>
            <person name="Bailey B.A."/>
            <person name="Cohen S.P."/>
        </authorList>
    </citation>
    <scope>NUCLEOTIDE SEQUENCE [LARGE SCALE GENOMIC DNA]</scope>
    <source>
        <strain evidence="1 2">GH-19</strain>
    </source>
</reference>
<comment type="caution">
    <text evidence="1">The sequence shown here is derived from an EMBL/GenBank/DDBJ whole genome shotgun (WGS) entry which is preliminary data.</text>
</comment>
<gene>
    <name evidence="1" type="ORF">VKT23_009539</name>
</gene>
<proteinExistence type="predicted"/>
<protein>
    <recommendedName>
        <fullName evidence="3">F-box domain-containing protein</fullName>
    </recommendedName>
</protein>
<evidence type="ECO:0000313" key="1">
    <source>
        <dbReference type="EMBL" id="KAK7459557.1"/>
    </source>
</evidence>
<dbReference type="Gene3D" id="3.80.10.10">
    <property type="entry name" value="Ribonuclease Inhibitor"/>
    <property type="match status" value="1"/>
</dbReference>